<dbReference type="Pfam" id="PF22893">
    <property type="entry name" value="ULD_2"/>
    <property type="match status" value="1"/>
</dbReference>
<dbReference type="AlphaFoldDB" id="W9YPK2"/>
<evidence type="ECO:0000313" key="4">
    <source>
        <dbReference type="Proteomes" id="UP000019478"/>
    </source>
</evidence>
<reference evidence="3 4" key="1">
    <citation type="submission" date="2013-03" db="EMBL/GenBank/DDBJ databases">
        <title>The Genome Sequence of Capronia epimyces CBS 606.96.</title>
        <authorList>
            <consortium name="The Broad Institute Genomics Platform"/>
            <person name="Cuomo C."/>
            <person name="de Hoog S."/>
            <person name="Gorbushina A."/>
            <person name="Walker B."/>
            <person name="Young S.K."/>
            <person name="Zeng Q."/>
            <person name="Gargeya S."/>
            <person name="Fitzgerald M."/>
            <person name="Haas B."/>
            <person name="Abouelleil A."/>
            <person name="Allen A.W."/>
            <person name="Alvarado L."/>
            <person name="Arachchi H.M."/>
            <person name="Berlin A.M."/>
            <person name="Chapman S.B."/>
            <person name="Gainer-Dewar J."/>
            <person name="Goldberg J."/>
            <person name="Griggs A."/>
            <person name="Gujja S."/>
            <person name="Hansen M."/>
            <person name="Howarth C."/>
            <person name="Imamovic A."/>
            <person name="Ireland A."/>
            <person name="Larimer J."/>
            <person name="McCowan C."/>
            <person name="Murphy C."/>
            <person name="Pearson M."/>
            <person name="Poon T.W."/>
            <person name="Priest M."/>
            <person name="Roberts A."/>
            <person name="Saif S."/>
            <person name="Shea T."/>
            <person name="Sisk P."/>
            <person name="Sykes S."/>
            <person name="Wortman J."/>
            <person name="Nusbaum C."/>
            <person name="Birren B."/>
        </authorList>
    </citation>
    <scope>NUCLEOTIDE SEQUENCE [LARGE SCALE GENOMIC DNA]</scope>
    <source>
        <strain evidence="3 4">CBS 606.96</strain>
    </source>
</reference>
<proteinExistence type="predicted"/>
<name>W9YPK2_9EURO</name>
<dbReference type="GeneID" id="19168979"/>
<dbReference type="SMART" id="SM00355">
    <property type="entry name" value="ZnF_C2H2"/>
    <property type="match status" value="3"/>
</dbReference>
<dbReference type="InterPro" id="IPR013087">
    <property type="entry name" value="Znf_C2H2_type"/>
</dbReference>
<feature type="domain" description="C2H2-type" evidence="2">
    <location>
        <begin position="550"/>
        <end position="571"/>
    </location>
</feature>
<dbReference type="PROSITE" id="PS00028">
    <property type="entry name" value="ZINC_FINGER_C2H2_1"/>
    <property type="match status" value="2"/>
</dbReference>
<comment type="caution">
    <text evidence="3">The sequence shown here is derived from an EMBL/GenBank/DDBJ whole genome shotgun (WGS) entry which is preliminary data.</text>
</comment>
<keyword evidence="4" id="KW-1185">Reference proteome</keyword>
<protein>
    <recommendedName>
        <fullName evidence="2">C2H2-type domain-containing protein</fullName>
    </recommendedName>
</protein>
<gene>
    <name evidence="3" type="ORF">A1O3_04861</name>
</gene>
<dbReference type="InterPro" id="IPR054464">
    <property type="entry name" value="ULD_fung"/>
</dbReference>
<organism evidence="3 4">
    <name type="scientific">Capronia epimyces CBS 606.96</name>
    <dbReference type="NCBI Taxonomy" id="1182542"/>
    <lineage>
        <taxon>Eukaryota</taxon>
        <taxon>Fungi</taxon>
        <taxon>Dikarya</taxon>
        <taxon>Ascomycota</taxon>
        <taxon>Pezizomycotina</taxon>
        <taxon>Eurotiomycetes</taxon>
        <taxon>Chaetothyriomycetidae</taxon>
        <taxon>Chaetothyriales</taxon>
        <taxon>Herpotrichiellaceae</taxon>
        <taxon>Capronia</taxon>
    </lineage>
</organism>
<feature type="region of interest" description="Disordered" evidence="1">
    <location>
        <begin position="295"/>
        <end position="378"/>
    </location>
</feature>
<dbReference type="RefSeq" id="XP_007733179.1">
    <property type="nucleotide sequence ID" value="XM_007734989.1"/>
</dbReference>
<evidence type="ECO:0000259" key="2">
    <source>
        <dbReference type="PROSITE" id="PS00028"/>
    </source>
</evidence>
<evidence type="ECO:0000313" key="3">
    <source>
        <dbReference type="EMBL" id="EXJ84194.1"/>
    </source>
</evidence>
<dbReference type="Gene3D" id="3.30.160.60">
    <property type="entry name" value="Classic Zinc Finger"/>
    <property type="match status" value="1"/>
</dbReference>
<accession>W9YPK2</accession>
<dbReference type="EMBL" id="AMGY01000004">
    <property type="protein sequence ID" value="EXJ84194.1"/>
    <property type="molecule type" value="Genomic_DNA"/>
</dbReference>
<dbReference type="OrthoDB" id="4151638at2759"/>
<dbReference type="STRING" id="1182542.W9YPK2"/>
<evidence type="ECO:0000256" key="1">
    <source>
        <dbReference type="SAM" id="MobiDB-lite"/>
    </source>
</evidence>
<feature type="region of interest" description="Disordered" evidence="1">
    <location>
        <begin position="614"/>
        <end position="655"/>
    </location>
</feature>
<sequence length="818" mass="91781">MNDISAKVEDLYMGVQSARTSMSDILTTLTDVSANMALTRKGVSSLQEIGSQIKTLLPTFPRELRGYLRTVLRYNMHMYFTLLDIQKNIATAPTQQLQSNFKFEDALGVTRELPYEWFRHWEPFEGLLRSQFQNTPGEDKVLEGKYLIVHANRPTVAINKGNWGNCITPGAEILMLIVMESISWHVTSCPRPTCDGRPTLDFSGGVMACCPKCGLKYLPQKLLSGPGQDQNISDAIQVLESQIVEDAEVFGHRPLPGNLVGEDLLGVNAVEPSQQDMNAPDMDRGATEPSNIPFLAVKASPSNGSDHASHFPVAEDTGQASDNTSPLHFGPIGGRDHDEEPATGAAPIMRWLQDTSPPEQSTSLLERQREKDQAQQRALEQEANNLEAIRNVFISNAPCPPPDHELASEGMPFGARIYYRNIIDRYPDVPKYLARRLAEANWNRANRLAKVKFPNLANFEEYWREDDTWADESSASTWGEINILQSPADCDPSEREMHRLEAKLAQTINEEGPYERHQHQCTDCFTTFPAIRLLRLHQVLKHSSPGKHTCLECPSSFEDERLYYYHWHLEHSDIANTCPICPAKAQDRHSLEEHIQKEHENSICAAFFQKEDPEAAESAAGRTDDGAPLSPKSAVQTADGIPPMQSEHPKSSDLIQKSESALAKLFGWNLDVLLKGLEKRPATEEPPSQKAPSGWEEAHYPYIADAMRSRVHNETAPDYWTGSRRRHSRSASLYSSRNSSLHGSDQFDAREQSMIIYNPVSDSDGGEFDFQLPSPPVPLGAITRFICDICGKELEIRRKRDWRSVPTGYALQFELLFC</sequence>
<feature type="compositionally biased region" description="Polar residues" evidence="1">
    <location>
        <begin position="353"/>
        <end position="365"/>
    </location>
</feature>
<dbReference type="HOGENOM" id="CLU_345448_0_0_1"/>
<feature type="domain" description="C2H2-type" evidence="2">
    <location>
        <begin position="521"/>
        <end position="542"/>
    </location>
</feature>
<dbReference type="Proteomes" id="UP000019478">
    <property type="component" value="Unassembled WGS sequence"/>
</dbReference>